<dbReference type="PANTHER" id="PTHR43143">
    <property type="entry name" value="METALLOPHOSPHOESTERASE, CALCINEURIN SUPERFAMILY"/>
    <property type="match status" value="1"/>
</dbReference>
<protein>
    <recommendedName>
        <fullName evidence="1">Calcineurin-like phosphoesterase domain-containing protein</fullName>
    </recommendedName>
</protein>
<dbReference type="OrthoDB" id="45007at2759"/>
<dbReference type="PANTHER" id="PTHR43143:SF1">
    <property type="entry name" value="SERINE_THREONINE-PROTEIN PHOSPHATASE CPPED1"/>
    <property type="match status" value="1"/>
</dbReference>
<evidence type="ECO:0000313" key="2">
    <source>
        <dbReference type="EMBL" id="CAD7659179.1"/>
    </source>
</evidence>
<evidence type="ECO:0000259" key="1">
    <source>
        <dbReference type="Pfam" id="PF00149"/>
    </source>
</evidence>
<dbReference type="AlphaFoldDB" id="A0A7R9MFK9"/>
<dbReference type="Proteomes" id="UP000728032">
    <property type="component" value="Unassembled WGS sequence"/>
</dbReference>
<dbReference type="InterPro" id="IPR029052">
    <property type="entry name" value="Metallo-depent_PP-like"/>
</dbReference>
<dbReference type="InterPro" id="IPR051918">
    <property type="entry name" value="STPP_CPPED1"/>
</dbReference>
<dbReference type="Gene3D" id="3.60.21.10">
    <property type="match status" value="1"/>
</dbReference>
<dbReference type="GO" id="GO:0016787">
    <property type="term" value="F:hydrolase activity"/>
    <property type="evidence" value="ECO:0007669"/>
    <property type="project" value="InterPro"/>
</dbReference>
<name>A0A7R9MFK9_9ACAR</name>
<accession>A0A7R9MFK9</accession>
<reference evidence="2" key="1">
    <citation type="submission" date="2020-11" db="EMBL/GenBank/DDBJ databases">
        <authorList>
            <person name="Tran Van P."/>
        </authorList>
    </citation>
    <scope>NUCLEOTIDE SEQUENCE</scope>
</reference>
<sequence length="225" mass="25922">TDFKKVFEKLDNDIPLVLLGGNHDFLNSPTVESVTAYKTTFGDDYFTFWIDGVMFIVINVQFYKDNTHVKGLYEEQEAWIDKQLAEAKSGNYKHVIVFQHIPWFLRDINEPLDEMFNIENTTRHRMVSKFYEAGVRAIFAGHYHRNAGGKYEDLELVVTSAIGAQSPDGRNADSGYRVVTVNETDITHRYVNITTSHTNSAFDFNAFRLILLIFVAFVIKKFVMN</sequence>
<keyword evidence="3" id="KW-1185">Reference proteome</keyword>
<dbReference type="EMBL" id="OC931587">
    <property type="protein sequence ID" value="CAD7659179.1"/>
    <property type="molecule type" value="Genomic_DNA"/>
</dbReference>
<dbReference type="SUPFAM" id="SSF56300">
    <property type="entry name" value="Metallo-dependent phosphatases"/>
    <property type="match status" value="1"/>
</dbReference>
<feature type="non-terminal residue" evidence="2">
    <location>
        <position position="225"/>
    </location>
</feature>
<organism evidence="2">
    <name type="scientific">Oppiella nova</name>
    <dbReference type="NCBI Taxonomy" id="334625"/>
    <lineage>
        <taxon>Eukaryota</taxon>
        <taxon>Metazoa</taxon>
        <taxon>Ecdysozoa</taxon>
        <taxon>Arthropoda</taxon>
        <taxon>Chelicerata</taxon>
        <taxon>Arachnida</taxon>
        <taxon>Acari</taxon>
        <taxon>Acariformes</taxon>
        <taxon>Sarcoptiformes</taxon>
        <taxon>Oribatida</taxon>
        <taxon>Brachypylina</taxon>
        <taxon>Oppioidea</taxon>
        <taxon>Oppiidae</taxon>
        <taxon>Oppiella</taxon>
    </lineage>
</organism>
<evidence type="ECO:0000313" key="3">
    <source>
        <dbReference type="Proteomes" id="UP000728032"/>
    </source>
</evidence>
<dbReference type="EMBL" id="CAJPVJ010016762">
    <property type="protein sequence ID" value="CAG2176341.1"/>
    <property type="molecule type" value="Genomic_DNA"/>
</dbReference>
<feature type="domain" description="Calcineurin-like phosphoesterase" evidence="1">
    <location>
        <begin position="5"/>
        <end position="145"/>
    </location>
</feature>
<gene>
    <name evidence="2" type="ORF">ONB1V03_LOCUS15775</name>
</gene>
<dbReference type="Pfam" id="PF00149">
    <property type="entry name" value="Metallophos"/>
    <property type="match status" value="1"/>
</dbReference>
<dbReference type="InterPro" id="IPR004843">
    <property type="entry name" value="Calcineurin-like_PHP"/>
</dbReference>
<proteinExistence type="predicted"/>